<dbReference type="AlphaFoldDB" id="A0A9P6RX44"/>
<keyword evidence="3" id="KW-1185">Reference proteome</keyword>
<organism evidence="2 3">
    <name type="scientific">Dissophora globulifera</name>
    <dbReference type="NCBI Taxonomy" id="979702"/>
    <lineage>
        <taxon>Eukaryota</taxon>
        <taxon>Fungi</taxon>
        <taxon>Fungi incertae sedis</taxon>
        <taxon>Mucoromycota</taxon>
        <taxon>Mortierellomycotina</taxon>
        <taxon>Mortierellomycetes</taxon>
        <taxon>Mortierellales</taxon>
        <taxon>Mortierellaceae</taxon>
        <taxon>Dissophora</taxon>
    </lineage>
</organism>
<name>A0A9P6RX44_9FUNG</name>
<reference evidence="2" key="1">
    <citation type="journal article" date="2020" name="Fungal Divers.">
        <title>Resolving the Mortierellaceae phylogeny through synthesis of multi-gene phylogenetics and phylogenomics.</title>
        <authorList>
            <person name="Vandepol N."/>
            <person name="Liber J."/>
            <person name="Desiro A."/>
            <person name="Na H."/>
            <person name="Kennedy M."/>
            <person name="Barry K."/>
            <person name="Grigoriev I.V."/>
            <person name="Miller A.N."/>
            <person name="O'Donnell K."/>
            <person name="Stajich J.E."/>
            <person name="Bonito G."/>
        </authorList>
    </citation>
    <scope>NUCLEOTIDE SEQUENCE</scope>
    <source>
        <strain evidence="2">REB-010B</strain>
    </source>
</reference>
<evidence type="ECO:0000313" key="2">
    <source>
        <dbReference type="EMBL" id="KAG0330131.1"/>
    </source>
</evidence>
<evidence type="ECO:0000256" key="1">
    <source>
        <dbReference type="SAM" id="MobiDB-lite"/>
    </source>
</evidence>
<dbReference type="Proteomes" id="UP000738325">
    <property type="component" value="Unassembled WGS sequence"/>
</dbReference>
<sequence length="191" mass="22204">MSSSLSALRRSRPLSLSCPRTVSPSAAPVSFTHVRRASLAPFAVGPLSPPSPPLTLDQVQECKQMERQHQQKTQFQFQLQLQHRYAQVEINQKLRQQQELQLVLESDRAAFQQQQALDRWQSILETRVEYRQRQTIRKALDQEQQQAIAEHQQLEQQREHDLLFAQLSDFALPRHASRPSSSRRCRPMSMI</sequence>
<feature type="region of interest" description="Disordered" evidence="1">
    <location>
        <begin position="1"/>
        <end position="25"/>
    </location>
</feature>
<comment type="caution">
    <text evidence="2">The sequence shown here is derived from an EMBL/GenBank/DDBJ whole genome shotgun (WGS) entry which is preliminary data.</text>
</comment>
<accession>A0A9P6RX44</accession>
<gene>
    <name evidence="2" type="ORF">BGZ99_007994</name>
</gene>
<feature type="compositionally biased region" description="Low complexity" evidence="1">
    <location>
        <begin position="1"/>
        <end position="20"/>
    </location>
</feature>
<dbReference type="EMBL" id="JAAAIP010000006">
    <property type="protein sequence ID" value="KAG0330131.1"/>
    <property type="molecule type" value="Genomic_DNA"/>
</dbReference>
<proteinExistence type="predicted"/>
<evidence type="ECO:0000313" key="3">
    <source>
        <dbReference type="Proteomes" id="UP000738325"/>
    </source>
</evidence>
<dbReference type="OrthoDB" id="10655300at2759"/>
<protein>
    <submittedName>
        <fullName evidence="2">Uncharacterized protein</fullName>
    </submittedName>
</protein>